<protein>
    <submittedName>
        <fullName evidence="2">eIF2 kinase IF2K-C</fullName>
    </submittedName>
</protein>
<evidence type="ECO:0000313" key="3">
    <source>
        <dbReference type="Proteomes" id="UP000028821"/>
    </source>
</evidence>
<accession>A0A086PZB8</accession>
<name>A0A086PZB8_TOXGO</name>
<sequence length="194" mass="21484">MATLLNRHEDEAALHHFLLLKRALASEGILLYRLQQFIRGLVRQHCASCFERRGATQISLPALLPLTGRLAGSLSWTRRLLRHSKVILDLKEKQEDAQRRVEAALKNKGALRTRRASKCLSVAGESEGKGGAASDGNVSEDPQPSKNIQQFKRCSKCGSGRDGCVRNVLVICTLDNSMDSLRHRAVSLFISVQL</sequence>
<reference evidence="2 3" key="1">
    <citation type="submission" date="2014-04" db="EMBL/GenBank/DDBJ databases">
        <authorList>
            <person name="Sibley D."/>
            <person name="Venepally P."/>
            <person name="Karamycheva S."/>
            <person name="Hadjithomas M."/>
            <person name="Khan A."/>
            <person name="Brunk B."/>
            <person name="Roos D."/>
            <person name="Caler E."/>
            <person name="Lorenzi H."/>
        </authorList>
    </citation>
    <scope>NUCLEOTIDE SEQUENCE [LARGE SCALE GENOMIC DNA]</scope>
    <source>
        <strain evidence="2 3">MAS</strain>
    </source>
</reference>
<proteinExistence type="predicted"/>
<evidence type="ECO:0000256" key="1">
    <source>
        <dbReference type="SAM" id="MobiDB-lite"/>
    </source>
</evidence>
<organism evidence="2 3">
    <name type="scientific">Toxoplasma gondii MAS</name>
    <dbReference type="NCBI Taxonomy" id="943118"/>
    <lineage>
        <taxon>Eukaryota</taxon>
        <taxon>Sar</taxon>
        <taxon>Alveolata</taxon>
        <taxon>Apicomplexa</taxon>
        <taxon>Conoidasida</taxon>
        <taxon>Coccidia</taxon>
        <taxon>Eucoccidiorida</taxon>
        <taxon>Eimeriorina</taxon>
        <taxon>Sarcocystidae</taxon>
        <taxon>Toxoplasma</taxon>
    </lineage>
</organism>
<evidence type="ECO:0000313" key="2">
    <source>
        <dbReference type="EMBL" id="KFH05700.1"/>
    </source>
</evidence>
<dbReference type="GO" id="GO:0016301">
    <property type="term" value="F:kinase activity"/>
    <property type="evidence" value="ECO:0007669"/>
    <property type="project" value="UniProtKB-KW"/>
</dbReference>
<dbReference type="VEuPathDB" id="ToxoDB:TGMAS_416150"/>
<keyword evidence="2" id="KW-0418">Kinase</keyword>
<gene>
    <name evidence="2" type="ORF">TGMAS_416150</name>
</gene>
<dbReference type="Proteomes" id="UP000028821">
    <property type="component" value="Unassembled WGS sequence"/>
</dbReference>
<dbReference type="EMBL" id="AEXC02002369">
    <property type="protein sequence ID" value="KFH05700.1"/>
    <property type="molecule type" value="Genomic_DNA"/>
</dbReference>
<comment type="caution">
    <text evidence="2">The sequence shown here is derived from an EMBL/GenBank/DDBJ whole genome shotgun (WGS) entry which is preliminary data.</text>
</comment>
<keyword evidence="2" id="KW-0808">Transferase</keyword>
<feature type="region of interest" description="Disordered" evidence="1">
    <location>
        <begin position="122"/>
        <end position="147"/>
    </location>
</feature>
<dbReference type="AlphaFoldDB" id="A0A086PZB8"/>